<feature type="transmembrane region" description="Helical" evidence="1">
    <location>
        <begin position="210"/>
        <end position="235"/>
    </location>
</feature>
<keyword evidence="1" id="KW-0472">Membrane</keyword>
<keyword evidence="1" id="KW-0812">Transmembrane</keyword>
<feature type="transmembrane region" description="Helical" evidence="1">
    <location>
        <begin position="331"/>
        <end position="352"/>
    </location>
</feature>
<feature type="transmembrane region" description="Helical" evidence="1">
    <location>
        <begin position="34"/>
        <end position="55"/>
    </location>
</feature>
<feature type="transmembrane region" description="Helical" evidence="1">
    <location>
        <begin position="128"/>
        <end position="147"/>
    </location>
</feature>
<sequence>MFYILFIIYAVFFCWLITRIRFFRSTGLLPQLLVALFIVRILVMIAGCYVNLYILPVSDTVAFHNMGTDDFNLLLRNGREYFSQIFHNPYVHGYSRLFDDYHSFWNNLRTILIVKMVSIFDFFSFKDFWINSLFFNFIVFFGCAALYKVFVRVFPQSGIPLILCIFLFPSALFFSAMIHRDGLIFLAISMVVYHLYFFKKGGNIFKRIVIISLFLLLIFCLRNYVFLLLIPALMAWMLAEKFPKKSLMIFVATYFLGLLFFFLSGLISPKIDFPGYVAKRQESFIQIGKQGNSTIKVDTLKPTFGSFIKNAPQAFDLAFLRPYLSKINETAFAPFALEILLIQILLVLLIFFHKKTPEIQPIIYFNLFFSISALLIGGYVVPIIGAIVRYRSIYFIFLLIPVVCYIDWTTALQLKRKK</sequence>
<feature type="transmembrane region" description="Helical" evidence="1">
    <location>
        <begin position="247"/>
        <end position="267"/>
    </location>
</feature>
<dbReference type="Proteomes" id="UP000267223">
    <property type="component" value="Unassembled WGS sequence"/>
</dbReference>
<feature type="transmembrane region" description="Helical" evidence="1">
    <location>
        <begin position="182"/>
        <end position="198"/>
    </location>
</feature>
<reference evidence="2 3" key="1">
    <citation type="submission" date="2018-11" db="EMBL/GenBank/DDBJ databases">
        <title>Draft genome sequence of Ferruginibacter sp. BO-59.</title>
        <authorList>
            <person name="Im W.T."/>
        </authorList>
    </citation>
    <scope>NUCLEOTIDE SEQUENCE [LARGE SCALE GENOMIC DNA]</scope>
    <source>
        <strain evidence="2 3">BO-59</strain>
    </source>
</reference>
<feature type="transmembrane region" description="Helical" evidence="1">
    <location>
        <begin position="6"/>
        <end position="22"/>
    </location>
</feature>
<keyword evidence="3" id="KW-1185">Reference proteome</keyword>
<evidence type="ECO:0000313" key="3">
    <source>
        <dbReference type="Proteomes" id="UP000267223"/>
    </source>
</evidence>
<evidence type="ECO:0000313" key="2">
    <source>
        <dbReference type="EMBL" id="RNI36595.1"/>
    </source>
</evidence>
<dbReference type="EMBL" id="RJJR01000007">
    <property type="protein sequence ID" value="RNI36595.1"/>
    <property type="molecule type" value="Genomic_DNA"/>
</dbReference>
<protein>
    <recommendedName>
        <fullName evidence="4">Glycosyltransferase RgtA/B/C/D-like domain-containing protein</fullName>
    </recommendedName>
</protein>
<evidence type="ECO:0008006" key="4">
    <source>
        <dbReference type="Google" id="ProtNLM"/>
    </source>
</evidence>
<feature type="transmembrane region" description="Helical" evidence="1">
    <location>
        <begin position="393"/>
        <end position="414"/>
    </location>
</feature>
<evidence type="ECO:0000256" key="1">
    <source>
        <dbReference type="SAM" id="Phobius"/>
    </source>
</evidence>
<feature type="transmembrane region" description="Helical" evidence="1">
    <location>
        <begin position="153"/>
        <end position="175"/>
    </location>
</feature>
<dbReference type="AlphaFoldDB" id="A0A3M9NGL4"/>
<keyword evidence="1" id="KW-1133">Transmembrane helix</keyword>
<organism evidence="2 3">
    <name type="scientific">Hanamia caeni</name>
    <dbReference type="NCBI Taxonomy" id="2294116"/>
    <lineage>
        <taxon>Bacteria</taxon>
        <taxon>Pseudomonadati</taxon>
        <taxon>Bacteroidota</taxon>
        <taxon>Chitinophagia</taxon>
        <taxon>Chitinophagales</taxon>
        <taxon>Chitinophagaceae</taxon>
        <taxon>Hanamia</taxon>
    </lineage>
</organism>
<feature type="transmembrane region" description="Helical" evidence="1">
    <location>
        <begin position="364"/>
        <end position="387"/>
    </location>
</feature>
<accession>A0A3M9NGL4</accession>
<name>A0A3M9NGL4_9BACT</name>
<gene>
    <name evidence="2" type="ORF">EFY79_09710</name>
</gene>
<proteinExistence type="predicted"/>
<comment type="caution">
    <text evidence="2">The sequence shown here is derived from an EMBL/GenBank/DDBJ whole genome shotgun (WGS) entry which is preliminary data.</text>
</comment>